<dbReference type="InterPro" id="IPR050908">
    <property type="entry name" value="SmbC-like"/>
</dbReference>
<sequence length="329" mass="38012">MEECICQSCGMAMAALEHFGTNRDRSLNKDYCSYCYQNGEFTEESTSYSYLKPVNQVIDYIQTNLQEKVELTDLANIAHISHFHFHRIFKSVMNETVGEYIQRIRLERAAFKLQTTNLTLVQIAEQVGYQTQFALSKAFKKYFGIPPTSYRSMPTDLTTPVKRRECGISDIPCDIRKLDPFEVVYTQVISPYQYADAFTQAWDKLLGYVKKEGIPDENTGYFSFCRDVPSIISSPELQRFYVCISNSDHLKSTGSFGVQTIEGGVYAVFTVCGSYRQLPDAYTYIYRYWLFNSEYQIGDSMVFEKYLNSPDEVEEEKLITEVYIPVIKK</sequence>
<dbReference type="InterPro" id="IPR009057">
    <property type="entry name" value="Homeodomain-like_sf"/>
</dbReference>
<dbReference type="PROSITE" id="PS01124">
    <property type="entry name" value="HTH_ARAC_FAMILY_2"/>
    <property type="match status" value="1"/>
</dbReference>
<proteinExistence type="predicted"/>
<dbReference type="Pfam" id="PF06445">
    <property type="entry name" value="GyrI-like"/>
    <property type="match status" value="1"/>
</dbReference>
<dbReference type="SUPFAM" id="SSF46689">
    <property type="entry name" value="Homeodomain-like"/>
    <property type="match status" value="2"/>
</dbReference>
<dbReference type="Pfam" id="PF12833">
    <property type="entry name" value="HTH_18"/>
    <property type="match status" value="1"/>
</dbReference>
<evidence type="ECO:0000256" key="1">
    <source>
        <dbReference type="ARBA" id="ARBA00023015"/>
    </source>
</evidence>
<protein>
    <submittedName>
        <fullName evidence="5">Helix-turn-helix domain-containing protein</fullName>
    </submittedName>
</protein>
<organism evidence="5 6">
    <name type="scientific">Bacteroides oleiciplenus</name>
    <dbReference type="NCBI Taxonomy" id="626931"/>
    <lineage>
        <taxon>Bacteria</taxon>
        <taxon>Pseudomonadati</taxon>
        <taxon>Bacteroidota</taxon>
        <taxon>Bacteroidia</taxon>
        <taxon>Bacteroidales</taxon>
        <taxon>Bacteroidaceae</taxon>
        <taxon>Bacteroides</taxon>
    </lineage>
</organism>
<comment type="caution">
    <text evidence="5">The sequence shown here is derived from an EMBL/GenBank/DDBJ whole genome shotgun (WGS) entry which is preliminary data.</text>
</comment>
<keyword evidence="3" id="KW-0804">Transcription</keyword>
<evidence type="ECO:0000256" key="2">
    <source>
        <dbReference type="ARBA" id="ARBA00023125"/>
    </source>
</evidence>
<dbReference type="EMBL" id="QSUL01000011">
    <property type="protein sequence ID" value="RGN33281.1"/>
    <property type="molecule type" value="Genomic_DNA"/>
</dbReference>
<dbReference type="SMART" id="SM00342">
    <property type="entry name" value="HTH_ARAC"/>
    <property type="match status" value="1"/>
</dbReference>
<evidence type="ECO:0000313" key="5">
    <source>
        <dbReference type="EMBL" id="RGN33281.1"/>
    </source>
</evidence>
<dbReference type="AlphaFoldDB" id="A0A3E5B6Q1"/>
<dbReference type="SMART" id="SM00871">
    <property type="entry name" value="AraC_E_bind"/>
    <property type="match status" value="1"/>
</dbReference>
<reference evidence="5 6" key="1">
    <citation type="submission" date="2018-08" db="EMBL/GenBank/DDBJ databases">
        <title>A genome reference for cultivated species of the human gut microbiota.</title>
        <authorList>
            <person name="Zou Y."/>
            <person name="Xue W."/>
            <person name="Luo G."/>
        </authorList>
    </citation>
    <scope>NUCLEOTIDE SEQUENCE [LARGE SCALE GENOMIC DNA]</scope>
    <source>
        <strain evidence="5 6">OM05-15BH</strain>
    </source>
</reference>
<dbReference type="GO" id="GO:0003700">
    <property type="term" value="F:DNA-binding transcription factor activity"/>
    <property type="evidence" value="ECO:0007669"/>
    <property type="project" value="InterPro"/>
</dbReference>
<feature type="domain" description="HTH araC/xylS-type" evidence="4">
    <location>
        <begin position="55"/>
        <end position="153"/>
    </location>
</feature>
<evidence type="ECO:0000313" key="6">
    <source>
        <dbReference type="Proteomes" id="UP000260983"/>
    </source>
</evidence>
<dbReference type="Gene3D" id="1.10.10.60">
    <property type="entry name" value="Homeodomain-like"/>
    <property type="match status" value="2"/>
</dbReference>
<dbReference type="InterPro" id="IPR011256">
    <property type="entry name" value="Reg_factor_effector_dom_sf"/>
</dbReference>
<evidence type="ECO:0000256" key="3">
    <source>
        <dbReference type="ARBA" id="ARBA00023163"/>
    </source>
</evidence>
<keyword evidence="2" id="KW-0238">DNA-binding</keyword>
<dbReference type="Proteomes" id="UP000260983">
    <property type="component" value="Unassembled WGS sequence"/>
</dbReference>
<keyword evidence="1" id="KW-0805">Transcription regulation</keyword>
<dbReference type="PANTHER" id="PTHR40055">
    <property type="entry name" value="TRANSCRIPTIONAL REGULATOR YGIV-RELATED"/>
    <property type="match status" value="1"/>
</dbReference>
<name>A0A3E5B6Q1_9BACE</name>
<accession>A0A3E5B6Q1</accession>
<dbReference type="Gene3D" id="3.20.80.10">
    <property type="entry name" value="Regulatory factor, effector binding domain"/>
    <property type="match status" value="1"/>
</dbReference>
<evidence type="ECO:0000259" key="4">
    <source>
        <dbReference type="PROSITE" id="PS01124"/>
    </source>
</evidence>
<dbReference type="InterPro" id="IPR018060">
    <property type="entry name" value="HTH_AraC"/>
</dbReference>
<dbReference type="InterPro" id="IPR010499">
    <property type="entry name" value="AraC_E-bd"/>
</dbReference>
<dbReference type="InterPro" id="IPR025868">
    <property type="entry name" value="Zn_ribbon_dom_put"/>
</dbReference>
<dbReference type="GO" id="GO:0043565">
    <property type="term" value="F:sequence-specific DNA binding"/>
    <property type="evidence" value="ECO:0007669"/>
    <property type="project" value="InterPro"/>
</dbReference>
<dbReference type="RefSeq" id="WP_117724890.1">
    <property type="nucleotide sequence ID" value="NZ_QSUL01000011.1"/>
</dbReference>
<dbReference type="PROSITE" id="PS00041">
    <property type="entry name" value="HTH_ARAC_FAMILY_1"/>
    <property type="match status" value="1"/>
</dbReference>
<dbReference type="InterPro" id="IPR018062">
    <property type="entry name" value="HTH_AraC-typ_CS"/>
</dbReference>
<gene>
    <name evidence="5" type="ORF">DXB65_16245</name>
</gene>
<dbReference type="Pfam" id="PF12674">
    <property type="entry name" value="Zn_ribbon_2"/>
    <property type="match status" value="1"/>
</dbReference>
<dbReference type="InterPro" id="IPR029442">
    <property type="entry name" value="GyrI-like"/>
</dbReference>
<dbReference type="PANTHER" id="PTHR40055:SF1">
    <property type="entry name" value="TRANSCRIPTIONAL REGULATOR YGIV-RELATED"/>
    <property type="match status" value="1"/>
</dbReference>
<dbReference type="SUPFAM" id="SSF55136">
    <property type="entry name" value="Probable bacterial effector-binding domain"/>
    <property type="match status" value="1"/>
</dbReference>